<gene>
    <name evidence="2" type="ORF">HJG54_27920</name>
</gene>
<feature type="compositionally biased region" description="Polar residues" evidence="1">
    <location>
        <begin position="106"/>
        <end position="118"/>
    </location>
</feature>
<feature type="region of interest" description="Disordered" evidence="1">
    <location>
        <begin position="83"/>
        <end position="118"/>
    </location>
</feature>
<dbReference type="RefSeq" id="WP_316432516.1">
    <property type="nucleotide sequence ID" value="NZ_CP053586.1"/>
</dbReference>
<dbReference type="AlphaFoldDB" id="A0AA96WP13"/>
<feature type="region of interest" description="Disordered" evidence="1">
    <location>
        <begin position="38"/>
        <end position="67"/>
    </location>
</feature>
<name>A0AA96WP13_9CYAN</name>
<feature type="compositionally biased region" description="Basic and acidic residues" evidence="1">
    <location>
        <begin position="40"/>
        <end position="54"/>
    </location>
</feature>
<evidence type="ECO:0000313" key="2">
    <source>
        <dbReference type="EMBL" id="WNZ26271.1"/>
    </source>
</evidence>
<dbReference type="EMBL" id="CP053586">
    <property type="protein sequence ID" value="WNZ26271.1"/>
    <property type="molecule type" value="Genomic_DNA"/>
</dbReference>
<reference evidence="2" key="1">
    <citation type="submission" date="2020-05" db="EMBL/GenBank/DDBJ databases">
        <authorList>
            <person name="Zhu T."/>
            <person name="Keshari N."/>
            <person name="Lu X."/>
        </authorList>
    </citation>
    <scope>NUCLEOTIDE SEQUENCE</scope>
    <source>
        <strain evidence="2">NK1-12</strain>
    </source>
</reference>
<accession>A0AA96WP13</accession>
<protein>
    <submittedName>
        <fullName evidence="2">Uncharacterized protein</fullName>
    </submittedName>
</protein>
<evidence type="ECO:0000256" key="1">
    <source>
        <dbReference type="SAM" id="MobiDB-lite"/>
    </source>
</evidence>
<proteinExistence type="predicted"/>
<organism evidence="2">
    <name type="scientific">Leptolyngbya sp. NK1-12</name>
    <dbReference type="NCBI Taxonomy" id="2547451"/>
    <lineage>
        <taxon>Bacteria</taxon>
        <taxon>Bacillati</taxon>
        <taxon>Cyanobacteriota</taxon>
        <taxon>Cyanophyceae</taxon>
        <taxon>Leptolyngbyales</taxon>
        <taxon>Leptolyngbyaceae</taxon>
        <taxon>Leptolyngbya group</taxon>
        <taxon>Leptolyngbya</taxon>
    </lineage>
</organism>
<sequence length="118" mass="13359">MKKLSALVTIGLRYLLMISVMLLLVFPPLRSFAAYADNHNPLDQRHPSEEHPIKDSTSSDLSDIPNLGQMDYDVFEEHIGDIPNDRKPLFNTDNPKLQIKDKTPGSDKTITTEDLQEP</sequence>